<sequence length="505" mass="56483">MVSIYLFTVPSVDGLPRRTLPPEPNAETSQAPQQAPTLVEPPTTSSGKEKTQEVAPQQAPTCRGLYAVHWTHVPKAGGTAFAAIAKRLACRRNERLFGGDVFNPCCAKDLCLKDGRCDTTFAGGCPLVLGVGMHTFNGARLFDVGCEGCGPRWFELATSRGLLKHVLSLPQEDSTRKKKVVNATREVESLVRWPLEQRVEFFARLGVAPDVLQKHLATFLGRKETNRLADRAAKTYCRQPAMRRETPAYRDETTFATCDGAHSMTVLRHPFPRAASAYFYRGHSPNYDVFELRPGLWLAPNIKYTGTTLHEYLFLPEYRNVLTKMFGDSTECADAKTRGCNPNNVERPAEPRERFVCRCAVYGGCHAYRNSSLSMRHARTALRLLFRHNFVGLQEAPVSSALLAARAFDLDESDVVLEPTRRSKNLGMRCSPSLVMRLDASACRAAFEASDLDVYVFEQTHRHFCRRLHDANLTGDPRVRRELDDQRLCGALDFSDADQVFLVPP</sequence>
<comment type="caution">
    <text evidence="2">The sequence shown here is derived from an EMBL/GenBank/DDBJ whole genome shotgun (WGS) entry which is preliminary data.</text>
</comment>
<dbReference type="Gene3D" id="3.40.50.300">
    <property type="entry name" value="P-loop containing nucleotide triphosphate hydrolases"/>
    <property type="match status" value="1"/>
</dbReference>
<protein>
    <submittedName>
        <fullName evidence="2">Uncharacterized protein</fullName>
    </submittedName>
</protein>
<feature type="region of interest" description="Disordered" evidence="1">
    <location>
        <begin position="15"/>
        <end position="54"/>
    </location>
</feature>
<gene>
    <name evidence="2" type="ORF">CTAYLR_007091</name>
</gene>
<feature type="compositionally biased region" description="Polar residues" evidence="1">
    <location>
        <begin position="26"/>
        <end position="46"/>
    </location>
</feature>
<accession>A0AAD7UKX2</accession>
<dbReference type="EMBL" id="JAQMWT010000119">
    <property type="protein sequence ID" value="KAJ8610092.1"/>
    <property type="molecule type" value="Genomic_DNA"/>
</dbReference>
<reference evidence="2" key="1">
    <citation type="submission" date="2023-01" db="EMBL/GenBank/DDBJ databases">
        <title>Metagenome sequencing of chrysophaentin producing Chrysophaeum taylorii.</title>
        <authorList>
            <person name="Davison J."/>
            <person name="Bewley C."/>
        </authorList>
    </citation>
    <scope>NUCLEOTIDE SEQUENCE</scope>
    <source>
        <strain evidence="2">NIES-1699</strain>
    </source>
</reference>
<dbReference type="Proteomes" id="UP001230188">
    <property type="component" value="Unassembled WGS sequence"/>
</dbReference>
<dbReference type="InterPro" id="IPR027417">
    <property type="entry name" value="P-loop_NTPase"/>
</dbReference>
<evidence type="ECO:0000313" key="2">
    <source>
        <dbReference type="EMBL" id="KAJ8610092.1"/>
    </source>
</evidence>
<evidence type="ECO:0000313" key="3">
    <source>
        <dbReference type="Proteomes" id="UP001230188"/>
    </source>
</evidence>
<keyword evidence="3" id="KW-1185">Reference proteome</keyword>
<evidence type="ECO:0000256" key="1">
    <source>
        <dbReference type="SAM" id="MobiDB-lite"/>
    </source>
</evidence>
<name>A0AAD7UKX2_9STRA</name>
<dbReference type="AlphaFoldDB" id="A0AAD7UKX2"/>
<proteinExistence type="predicted"/>
<organism evidence="2 3">
    <name type="scientific">Chrysophaeum taylorii</name>
    <dbReference type="NCBI Taxonomy" id="2483200"/>
    <lineage>
        <taxon>Eukaryota</taxon>
        <taxon>Sar</taxon>
        <taxon>Stramenopiles</taxon>
        <taxon>Ochrophyta</taxon>
        <taxon>Pelagophyceae</taxon>
        <taxon>Pelagomonadales</taxon>
        <taxon>Pelagomonadaceae</taxon>
        <taxon>Chrysophaeum</taxon>
    </lineage>
</organism>